<proteinExistence type="predicted"/>
<sequence>MKSQHPDAIEQTNIELRRSSRNATGNKLSRRRNAKSKSVPESEKTISLQNQSIEILHKTVSPKKQQLPVILESPSICQQQSSIGQPAAEIATPKSSKTYSFTENTPYKEDLLICSQHFDPQQDVGWDCRSPDAVNFLRKSRRRRHYSDVSDIITQLHVNTEDLHEEKPESSTTPLLGLWINDGNCFSNNNLPDPQPNRDRRKKNKTKSKSVKSKKGNDGAPEALLEKLQHVLEKCEDNEGNEKKDRRKRSLSVGDESKDLFDETSGNNNDNDSWSDDDLFEDDSFIIKATQIQVEPKCQKRKMETRKSDEPPVKLGKYIENQKSVQPSLSTAKPGLSTARLTRVTAKASPFKKHKSFNDRHEYQKSQEKNYNYAVQSKAGRPVNTTSCVLTSKQNNTIVSKQFSTVTSKPSVISTKGSSVYSTSYQVSKVLSNPCKSSTQVSTNVCTTKLNVISVCKENVTASTKSYTFYNSKPSFTMAKPGSVSQCPTLKQSYRLSNSNHGVVPSVNSTVSSQCAVTSTQSAYKISTCTSFSTRSSFVTTSKPISSVASLSNRNIVKTIASTEIPGKMKAVSHTHLKETACLQSPSSRRTSGAFDTSLSDDLLCQLVEPDEILDSQVPVCTGSDKTDHVDDALSFFHDVPQSKSGAATSVLDRQKVPNSKMLASETKINYDNNQANSSAQTLMCSNLKTSGVRKQTSSGANLSSQISKDNSKKAVQESLNSIRPNQKNYVDTMKNSCTLVKQEPKINQDSSVGNFSQTVNTISKVLTGAVKVKVERKTENNVIVKKEHVEEPAKLYSFKSRTPRSKTMSGSSASAYAMENASEDLFMSDDDELSEPQLLALLENVESTQSCSSTNARGTLLSNKVNNSVDFHGHIDEKGDKEETTENKQQTFPQAGKDYKISEPKPERHGSETSPLKCSQEDIKNKKEEALRRLQQKSAKIVNLAESTDDHESSSKHVSKTPTKSATDKSHLKCSPDDIEKKRLEALRRKQLKLHQETHTQIDNESQCDASPFKCSPEDIELKKQNAVMRKKLKFDNIDDKKNPERSFEIKKTVDDKKYTNKASDLNKISNNTNVSKTTSSQNVSPVKYSLKEEIEKKKQLALQRRLEKMNSAKNLNSS</sequence>
<dbReference type="GO" id="GO:0043539">
    <property type="term" value="F:protein serine/threonine kinase activator activity"/>
    <property type="evidence" value="ECO:0007669"/>
    <property type="project" value="TreeGrafter"/>
</dbReference>
<name>A0A8B6GLE0_MYTGA</name>
<dbReference type="GO" id="GO:0043596">
    <property type="term" value="C:nuclear replication fork"/>
    <property type="evidence" value="ECO:0007669"/>
    <property type="project" value="TreeGrafter"/>
</dbReference>
<evidence type="ECO:0000313" key="3">
    <source>
        <dbReference type="Proteomes" id="UP000596742"/>
    </source>
</evidence>
<dbReference type="InterPro" id="IPR029406">
    <property type="entry name" value="ETAA1"/>
</dbReference>
<protein>
    <submittedName>
        <fullName evidence="2">Uncharacterized protein</fullName>
    </submittedName>
</protein>
<accession>A0A8B6GLE0</accession>
<dbReference type="GO" id="GO:2000001">
    <property type="term" value="P:regulation of DNA damage checkpoint"/>
    <property type="evidence" value="ECO:0007669"/>
    <property type="project" value="TreeGrafter"/>
</dbReference>
<evidence type="ECO:0000256" key="1">
    <source>
        <dbReference type="SAM" id="MobiDB-lite"/>
    </source>
</evidence>
<feature type="compositionally biased region" description="Basic and acidic residues" evidence="1">
    <location>
        <begin position="872"/>
        <end position="887"/>
    </location>
</feature>
<feature type="region of interest" description="Disordered" evidence="1">
    <location>
        <begin position="187"/>
        <end position="277"/>
    </location>
</feature>
<dbReference type="GO" id="GO:0006974">
    <property type="term" value="P:DNA damage response"/>
    <property type="evidence" value="ECO:0007669"/>
    <property type="project" value="TreeGrafter"/>
</dbReference>
<organism evidence="2 3">
    <name type="scientific">Mytilus galloprovincialis</name>
    <name type="common">Mediterranean mussel</name>
    <dbReference type="NCBI Taxonomy" id="29158"/>
    <lineage>
        <taxon>Eukaryota</taxon>
        <taxon>Metazoa</taxon>
        <taxon>Spiralia</taxon>
        <taxon>Lophotrochozoa</taxon>
        <taxon>Mollusca</taxon>
        <taxon>Bivalvia</taxon>
        <taxon>Autobranchia</taxon>
        <taxon>Pteriomorphia</taxon>
        <taxon>Mytilida</taxon>
        <taxon>Mytiloidea</taxon>
        <taxon>Mytilidae</taxon>
        <taxon>Mytilinae</taxon>
        <taxon>Mytilus</taxon>
    </lineage>
</organism>
<feature type="compositionally biased region" description="Basic and acidic residues" evidence="1">
    <location>
        <begin position="967"/>
        <end position="979"/>
    </location>
</feature>
<dbReference type="EMBL" id="UYJE01008592">
    <property type="protein sequence ID" value="VDI65247.1"/>
    <property type="molecule type" value="Genomic_DNA"/>
</dbReference>
<dbReference type="GO" id="GO:0031297">
    <property type="term" value="P:replication fork processing"/>
    <property type="evidence" value="ECO:0007669"/>
    <property type="project" value="TreeGrafter"/>
</dbReference>
<dbReference type="PANTHER" id="PTHR16434">
    <property type="entry name" value="EWING'S TUMOR-ASSOCIATED ANTIGEN 1 ETAA1"/>
    <property type="match status" value="1"/>
</dbReference>
<feature type="compositionally biased region" description="Basic and acidic residues" evidence="1">
    <location>
        <begin position="898"/>
        <end position="912"/>
    </location>
</feature>
<feature type="compositionally biased region" description="Basic residues" evidence="1">
    <location>
        <begin position="199"/>
        <end position="214"/>
    </location>
</feature>
<reference evidence="2" key="1">
    <citation type="submission" date="2018-11" db="EMBL/GenBank/DDBJ databases">
        <authorList>
            <person name="Alioto T."/>
            <person name="Alioto T."/>
        </authorList>
    </citation>
    <scope>NUCLEOTIDE SEQUENCE</scope>
</reference>
<comment type="caution">
    <text evidence="2">The sequence shown here is derived from an EMBL/GenBank/DDBJ whole genome shotgun (WGS) entry which is preliminary data.</text>
</comment>
<feature type="compositionally biased region" description="Low complexity" evidence="1">
    <location>
        <begin position="1068"/>
        <end position="1086"/>
    </location>
</feature>
<feature type="region of interest" description="Disordered" evidence="1">
    <location>
        <begin position="872"/>
        <end position="979"/>
    </location>
</feature>
<feature type="compositionally biased region" description="Basic and acidic residues" evidence="1">
    <location>
        <begin position="920"/>
        <end position="933"/>
    </location>
</feature>
<dbReference type="OrthoDB" id="6106273at2759"/>
<dbReference type="PANTHER" id="PTHR16434:SF2">
    <property type="entry name" value="EWING'S TUMOR-ASSOCIATED ANTIGEN 1"/>
    <property type="match status" value="1"/>
</dbReference>
<feature type="compositionally biased region" description="Basic and acidic residues" evidence="1">
    <location>
        <begin position="224"/>
        <end position="244"/>
    </location>
</feature>
<evidence type="ECO:0000313" key="2">
    <source>
        <dbReference type="EMBL" id="VDI65247.1"/>
    </source>
</evidence>
<feature type="region of interest" description="Disordered" evidence="1">
    <location>
        <begin position="1058"/>
        <end position="1089"/>
    </location>
</feature>
<keyword evidence="3" id="KW-1185">Reference proteome</keyword>
<gene>
    <name evidence="2" type="ORF">MGAL_10B071305</name>
</gene>
<feature type="region of interest" description="Disordered" evidence="1">
    <location>
        <begin position="1"/>
        <end position="46"/>
    </location>
</feature>
<dbReference type="Proteomes" id="UP000596742">
    <property type="component" value="Unassembled WGS sequence"/>
</dbReference>
<dbReference type="AlphaFoldDB" id="A0A8B6GLE0"/>